<dbReference type="OrthoDB" id="9816309at2"/>
<comment type="caution">
    <text evidence="8">The sequence shown here is derived from an EMBL/GenBank/DDBJ whole genome shotgun (WGS) entry which is preliminary data.</text>
</comment>
<dbReference type="eggNOG" id="COG1352">
    <property type="taxonomic scope" value="Bacteria"/>
</dbReference>
<proteinExistence type="predicted"/>
<dbReference type="GO" id="GO:0008983">
    <property type="term" value="F:protein-glutamate O-methyltransferase activity"/>
    <property type="evidence" value="ECO:0007669"/>
    <property type="project" value="UniProtKB-EC"/>
</dbReference>
<dbReference type="Proteomes" id="UP000013232">
    <property type="component" value="Unassembled WGS sequence"/>
</dbReference>
<dbReference type="InterPro" id="IPR022641">
    <property type="entry name" value="CheR_N"/>
</dbReference>
<evidence type="ECO:0000256" key="4">
    <source>
        <dbReference type="ARBA" id="ARBA00022691"/>
    </source>
</evidence>
<evidence type="ECO:0000256" key="3">
    <source>
        <dbReference type="ARBA" id="ARBA00022679"/>
    </source>
</evidence>
<feature type="domain" description="CheR-type methyltransferase" evidence="7">
    <location>
        <begin position="16"/>
        <end position="287"/>
    </location>
</feature>
<feature type="binding site" evidence="6">
    <location>
        <position position="131"/>
    </location>
    <ligand>
        <name>S-adenosyl-L-methionine</name>
        <dbReference type="ChEBI" id="CHEBI:59789"/>
    </ligand>
</feature>
<evidence type="ECO:0000313" key="8">
    <source>
        <dbReference type="EMBL" id="ENO85051.1"/>
    </source>
</evidence>
<dbReference type="PIRSF" id="PIRSF000410">
    <property type="entry name" value="CheR"/>
    <property type="match status" value="1"/>
</dbReference>
<organism evidence="8 9">
    <name type="scientific">Thauera linaloolentis (strain DSM 12138 / JCM 21573 / CCUG 41526 / CIP 105981 / IAM 15112 / NBRC 102519 / 47Lol)</name>
    <dbReference type="NCBI Taxonomy" id="1123367"/>
    <lineage>
        <taxon>Bacteria</taxon>
        <taxon>Pseudomonadati</taxon>
        <taxon>Pseudomonadota</taxon>
        <taxon>Betaproteobacteria</taxon>
        <taxon>Rhodocyclales</taxon>
        <taxon>Zoogloeaceae</taxon>
        <taxon>Thauera</taxon>
    </lineage>
</organism>
<dbReference type="SUPFAM" id="SSF47757">
    <property type="entry name" value="Chemotaxis receptor methyltransferase CheR, N-terminal domain"/>
    <property type="match status" value="1"/>
</dbReference>
<dbReference type="InterPro" id="IPR000780">
    <property type="entry name" value="CheR_MeTrfase"/>
</dbReference>
<gene>
    <name evidence="8" type="ORF">C666_16120</name>
</gene>
<evidence type="ECO:0000256" key="6">
    <source>
        <dbReference type="PIRSR" id="PIRSR000410-1"/>
    </source>
</evidence>
<dbReference type="AlphaFoldDB" id="N6XTI3"/>
<comment type="function">
    <text evidence="5">Methylation of the membrane-bound methyl-accepting chemotaxis proteins (MCP) to form gamma-glutamyl methyl ester residues in MCP.</text>
</comment>
<protein>
    <recommendedName>
        <fullName evidence="5">Chemotaxis protein methyltransferase</fullName>
        <ecNumber evidence="5">2.1.1.80</ecNumber>
    </recommendedName>
</protein>
<feature type="binding site" evidence="6">
    <location>
        <begin position="213"/>
        <end position="214"/>
    </location>
    <ligand>
        <name>S-adenosyl-L-methionine</name>
        <dbReference type="ChEBI" id="CHEBI:59789"/>
    </ligand>
</feature>
<keyword evidence="4 5" id="KW-0949">S-adenosyl-L-methionine</keyword>
<dbReference type="Gene3D" id="1.10.155.10">
    <property type="entry name" value="Chemotaxis receptor methyltransferase CheR, N-terminal domain"/>
    <property type="match status" value="1"/>
</dbReference>
<dbReference type="PROSITE" id="PS50123">
    <property type="entry name" value="CHER"/>
    <property type="match status" value="1"/>
</dbReference>
<dbReference type="PRINTS" id="PR00996">
    <property type="entry name" value="CHERMTFRASE"/>
</dbReference>
<evidence type="ECO:0000313" key="9">
    <source>
        <dbReference type="Proteomes" id="UP000013232"/>
    </source>
</evidence>
<accession>N6XTI3</accession>
<dbReference type="PANTHER" id="PTHR24422:SF19">
    <property type="entry name" value="CHEMOTAXIS PROTEIN METHYLTRANSFERASE"/>
    <property type="match status" value="1"/>
</dbReference>
<dbReference type="Pfam" id="PF03705">
    <property type="entry name" value="CheR_N"/>
    <property type="match status" value="1"/>
</dbReference>
<dbReference type="EMBL" id="AMXE01000086">
    <property type="protein sequence ID" value="ENO85051.1"/>
    <property type="molecule type" value="Genomic_DNA"/>
</dbReference>
<dbReference type="EC" id="2.1.1.80" evidence="5"/>
<dbReference type="InterPro" id="IPR022642">
    <property type="entry name" value="CheR_C"/>
</dbReference>
<feature type="binding site" evidence="6">
    <location>
        <position position="98"/>
    </location>
    <ligand>
        <name>S-adenosyl-L-methionine</name>
        <dbReference type="ChEBI" id="CHEBI:59789"/>
    </ligand>
</feature>
<keyword evidence="2 5" id="KW-0489">Methyltransferase</keyword>
<dbReference type="InterPro" id="IPR050903">
    <property type="entry name" value="Bact_Chemotaxis_MeTrfase"/>
</dbReference>
<feature type="binding site" evidence="6">
    <location>
        <begin position="231"/>
        <end position="232"/>
    </location>
    <ligand>
        <name>S-adenosyl-L-methionine</name>
        <dbReference type="ChEBI" id="CHEBI:59789"/>
    </ligand>
</feature>
<evidence type="ECO:0000256" key="5">
    <source>
        <dbReference type="PIRNR" id="PIRNR000410"/>
    </source>
</evidence>
<dbReference type="SMART" id="SM00138">
    <property type="entry name" value="MeTrc"/>
    <property type="match status" value="1"/>
</dbReference>
<evidence type="ECO:0000256" key="1">
    <source>
        <dbReference type="ARBA" id="ARBA00001541"/>
    </source>
</evidence>
<feature type="binding site" evidence="6">
    <location>
        <position position="155"/>
    </location>
    <ligand>
        <name>S-adenosyl-L-methionine</name>
        <dbReference type="ChEBI" id="CHEBI:59789"/>
    </ligand>
</feature>
<dbReference type="InterPro" id="IPR036804">
    <property type="entry name" value="CheR_N_sf"/>
</dbReference>
<sequence>MERLPSQAAEQSSRIQQMREFPFSDREFERARRLIHKLAGIAMSELKQDMVYGRLVRCLRAKGLKSFEQYLDLVEADRGREREAFINALTTNLTSFFREPHHFPMLAEHARGRAGAGPYRVWCAASSTGEEPYSIAIALAEALPAARAMEIVASDVDTQVLEAAQRGVYPEARVRGIAPERLRRFFQPAGGAGHGMLQVRPELSSRIDFKRINLLDADWGLRGQFDAIFCRNVMIYFDKPTQRRLVERFRPLLRPEGLLICGHSESLQNHADLFRSLGRTAYAPVSRPA</sequence>
<dbReference type="SUPFAM" id="SSF53335">
    <property type="entry name" value="S-adenosyl-L-methionine-dependent methyltransferases"/>
    <property type="match status" value="1"/>
</dbReference>
<dbReference type="STRING" id="1123367.GCA_000621305_03179"/>
<dbReference type="PANTHER" id="PTHR24422">
    <property type="entry name" value="CHEMOTAXIS PROTEIN METHYLTRANSFERASE"/>
    <property type="match status" value="1"/>
</dbReference>
<feature type="binding site" evidence="6">
    <location>
        <position position="92"/>
    </location>
    <ligand>
        <name>S-adenosyl-L-methionine</name>
        <dbReference type="ChEBI" id="CHEBI:59789"/>
    </ligand>
</feature>
<dbReference type="RefSeq" id="WP_004343430.1">
    <property type="nucleotide sequence ID" value="NZ_AMXE01000086.1"/>
</dbReference>
<keyword evidence="9" id="KW-1185">Reference proteome</keyword>
<dbReference type="CDD" id="cd02440">
    <property type="entry name" value="AdoMet_MTases"/>
    <property type="match status" value="1"/>
</dbReference>
<feature type="binding site" evidence="6">
    <location>
        <position position="94"/>
    </location>
    <ligand>
        <name>S-adenosyl-L-methionine</name>
        <dbReference type="ChEBI" id="CHEBI:59789"/>
    </ligand>
</feature>
<dbReference type="InterPro" id="IPR029063">
    <property type="entry name" value="SAM-dependent_MTases_sf"/>
</dbReference>
<reference evidence="8 9" key="1">
    <citation type="submission" date="2012-09" db="EMBL/GenBank/DDBJ databases">
        <title>Draft Genome Sequences of 6 Strains from Genus Thauera.</title>
        <authorList>
            <person name="Liu B."/>
            <person name="Shapleigh J.P."/>
            <person name="Frostegard A.H."/>
        </authorList>
    </citation>
    <scope>NUCLEOTIDE SEQUENCE [LARGE SCALE GENOMIC DNA]</scope>
    <source>
        <strain evidence="9">47Lol / DSM 12138</strain>
    </source>
</reference>
<evidence type="ECO:0000256" key="2">
    <source>
        <dbReference type="ARBA" id="ARBA00022603"/>
    </source>
</evidence>
<dbReference type="Pfam" id="PF01739">
    <property type="entry name" value="CheR"/>
    <property type="match status" value="1"/>
</dbReference>
<dbReference type="InterPro" id="IPR026024">
    <property type="entry name" value="Chemotaxis_MeTrfase_CheR"/>
</dbReference>
<comment type="catalytic activity">
    <reaction evidence="1 5">
        <text>L-glutamyl-[protein] + S-adenosyl-L-methionine = [protein]-L-glutamate 5-O-methyl ester + S-adenosyl-L-homocysteine</text>
        <dbReference type="Rhea" id="RHEA:24452"/>
        <dbReference type="Rhea" id="RHEA-COMP:10208"/>
        <dbReference type="Rhea" id="RHEA-COMP:10311"/>
        <dbReference type="ChEBI" id="CHEBI:29973"/>
        <dbReference type="ChEBI" id="CHEBI:57856"/>
        <dbReference type="ChEBI" id="CHEBI:59789"/>
        <dbReference type="ChEBI" id="CHEBI:82795"/>
        <dbReference type="EC" id="2.1.1.80"/>
    </reaction>
</comment>
<dbReference type="Gene3D" id="3.40.50.150">
    <property type="entry name" value="Vaccinia Virus protein VP39"/>
    <property type="match status" value="1"/>
</dbReference>
<name>N6XTI3_THAL4</name>
<keyword evidence="3 5" id="KW-0808">Transferase</keyword>
<evidence type="ECO:0000259" key="7">
    <source>
        <dbReference type="PROSITE" id="PS50123"/>
    </source>
</evidence>
<dbReference type="GO" id="GO:0032259">
    <property type="term" value="P:methylation"/>
    <property type="evidence" value="ECO:0007669"/>
    <property type="project" value="UniProtKB-KW"/>
</dbReference>